<gene>
    <name evidence="4" type="ORF">EVG20_g5854</name>
</gene>
<feature type="compositionally biased region" description="Basic residues" evidence="1">
    <location>
        <begin position="176"/>
        <end position="192"/>
    </location>
</feature>
<feature type="chain" id="PRO_5021322429" description="F-box domain-containing protein" evidence="2">
    <location>
        <begin position="20"/>
        <end position="192"/>
    </location>
</feature>
<organism evidence="4 5">
    <name type="scientific">Dentipellis fragilis</name>
    <dbReference type="NCBI Taxonomy" id="205917"/>
    <lineage>
        <taxon>Eukaryota</taxon>
        <taxon>Fungi</taxon>
        <taxon>Dikarya</taxon>
        <taxon>Basidiomycota</taxon>
        <taxon>Agaricomycotina</taxon>
        <taxon>Agaricomycetes</taxon>
        <taxon>Russulales</taxon>
        <taxon>Hericiaceae</taxon>
        <taxon>Dentipellis</taxon>
    </lineage>
</organism>
<evidence type="ECO:0000256" key="2">
    <source>
        <dbReference type="SAM" id="SignalP"/>
    </source>
</evidence>
<feature type="signal peptide" evidence="2">
    <location>
        <begin position="1"/>
        <end position="19"/>
    </location>
</feature>
<evidence type="ECO:0000313" key="5">
    <source>
        <dbReference type="Proteomes" id="UP000298327"/>
    </source>
</evidence>
<dbReference type="Pfam" id="PF12937">
    <property type="entry name" value="F-box-like"/>
    <property type="match status" value="1"/>
</dbReference>
<keyword evidence="2" id="KW-0732">Signal</keyword>
<dbReference type="Proteomes" id="UP000298327">
    <property type="component" value="Unassembled WGS sequence"/>
</dbReference>
<dbReference type="EMBL" id="SEOQ01000363">
    <property type="protein sequence ID" value="TFY64731.1"/>
    <property type="molecule type" value="Genomic_DNA"/>
</dbReference>
<evidence type="ECO:0000313" key="4">
    <source>
        <dbReference type="EMBL" id="TFY64731.1"/>
    </source>
</evidence>
<reference evidence="4 5" key="1">
    <citation type="submission" date="2019-02" db="EMBL/GenBank/DDBJ databases">
        <title>Genome sequencing of the rare red list fungi Dentipellis fragilis.</title>
        <authorList>
            <person name="Buettner E."/>
            <person name="Kellner H."/>
        </authorList>
    </citation>
    <scope>NUCLEOTIDE SEQUENCE [LARGE SCALE GENOMIC DNA]</scope>
    <source>
        <strain evidence="4 5">DSM 105465</strain>
    </source>
</reference>
<dbReference type="OrthoDB" id="10485212at2759"/>
<dbReference type="InterPro" id="IPR001810">
    <property type="entry name" value="F-box_dom"/>
</dbReference>
<dbReference type="AlphaFoldDB" id="A0A4Y9YT54"/>
<proteinExistence type="predicted"/>
<name>A0A4Y9YT54_9AGAM</name>
<evidence type="ECO:0000259" key="3">
    <source>
        <dbReference type="Pfam" id="PF12937"/>
    </source>
</evidence>
<comment type="caution">
    <text evidence="4">The sequence shown here is derived from an EMBL/GenBank/DDBJ whole genome shotgun (WGS) entry which is preliminary data.</text>
</comment>
<feature type="compositionally biased region" description="Basic residues" evidence="1">
    <location>
        <begin position="144"/>
        <end position="157"/>
    </location>
</feature>
<evidence type="ECO:0000256" key="1">
    <source>
        <dbReference type="SAM" id="MobiDB-lite"/>
    </source>
</evidence>
<sequence>MVISLPPDLLFIIFRLASTIDVAHDSTSSPECLPSALATYALVNKTWHNVAQHGLYTRLYLRPSTHADTLMLLLRTFETTPALASLTHALSYSAYALARGDTCTLARILQRCSARLEHLSLHGWTAAPDERSRSTPHSQTARTAHLRARQRRLHRAPLRPPNLPRHRPAMATHRGALPRRRLRARSQHHCKH</sequence>
<protein>
    <recommendedName>
        <fullName evidence="3">F-box domain-containing protein</fullName>
    </recommendedName>
</protein>
<keyword evidence="5" id="KW-1185">Reference proteome</keyword>
<accession>A0A4Y9YT54</accession>
<feature type="region of interest" description="Disordered" evidence="1">
    <location>
        <begin position="127"/>
        <end position="192"/>
    </location>
</feature>
<feature type="domain" description="F-box" evidence="3">
    <location>
        <begin position="4"/>
        <end position="62"/>
    </location>
</feature>